<evidence type="ECO:0000256" key="4">
    <source>
        <dbReference type="ARBA" id="ARBA00022692"/>
    </source>
</evidence>
<keyword evidence="5 7" id="KW-1133">Transmembrane helix</keyword>
<keyword evidence="3" id="KW-1003">Cell membrane</keyword>
<dbReference type="InterPro" id="IPR011701">
    <property type="entry name" value="MFS"/>
</dbReference>
<keyword evidence="4 7" id="KW-0812">Transmembrane</keyword>
<accession>A0ABU1U3Q4</accession>
<keyword evidence="2" id="KW-0813">Transport</keyword>
<dbReference type="EMBL" id="JAVDWA010000006">
    <property type="protein sequence ID" value="MDR7074100.1"/>
    <property type="molecule type" value="Genomic_DNA"/>
</dbReference>
<evidence type="ECO:0000313" key="9">
    <source>
        <dbReference type="EMBL" id="MDR7074100.1"/>
    </source>
</evidence>
<dbReference type="InterPro" id="IPR036259">
    <property type="entry name" value="MFS_trans_sf"/>
</dbReference>
<evidence type="ECO:0000256" key="3">
    <source>
        <dbReference type="ARBA" id="ARBA00022475"/>
    </source>
</evidence>
<keyword evidence="10" id="KW-1185">Reference proteome</keyword>
<feature type="transmembrane region" description="Helical" evidence="7">
    <location>
        <begin position="37"/>
        <end position="59"/>
    </location>
</feature>
<evidence type="ECO:0000256" key="6">
    <source>
        <dbReference type="ARBA" id="ARBA00023136"/>
    </source>
</evidence>
<feature type="transmembrane region" description="Helical" evidence="7">
    <location>
        <begin position="203"/>
        <end position="224"/>
    </location>
</feature>
<feature type="transmembrane region" description="Helical" evidence="7">
    <location>
        <begin position="276"/>
        <end position="307"/>
    </location>
</feature>
<dbReference type="CDD" id="cd17329">
    <property type="entry name" value="MFS_MdtH_MDR_like"/>
    <property type="match status" value="1"/>
</dbReference>
<dbReference type="Proteomes" id="UP001258181">
    <property type="component" value="Unassembled WGS sequence"/>
</dbReference>
<proteinExistence type="predicted"/>
<feature type="transmembrane region" description="Helical" evidence="7">
    <location>
        <begin position="157"/>
        <end position="177"/>
    </location>
</feature>
<feature type="domain" description="Major facilitator superfamily (MFS) profile" evidence="8">
    <location>
        <begin position="4"/>
        <end position="386"/>
    </location>
</feature>
<comment type="caution">
    <text evidence="9">The sequence shown here is derived from an EMBL/GenBank/DDBJ whole genome shotgun (WGS) entry which is preliminary data.</text>
</comment>
<dbReference type="Pfam" id="PF07690">
    <property type="entry name" value="MFS_1"/>
    <property type="match status" value="1"/>
</dbReference>
<comment type="subcellular location">
    <subcellularLocation>
        <location evidence="1">Cell membrane</location>
        <topology evidence="1">Multi-pass membrane protein</topology>
    </subcellularLocation>
</comment>
<dbReference type="PROSITE" id="PS50850">
    <property type="entry name" value="MFS"/>
    <property type="match status" value="1"/>
</dbReference>
<evidence type="ECO:0000259" key="8">
    <source>
        <dbReference type="PROSITE" id="PS50850"/>
    </source>
</evidence>
<evidence type="ECO:0000256" key="5">
    <source>
        <dbReference type="ARBA" id="ARBA00022989"/>
    </source>
</evidence>
<keyword evidence="6 7" id="KW-0472">Membrane</keyword>
<feature type="transmembrane region" description="Helical" evidence="7">
    <location>
        <begin position="128"/>
        <end position="151"/>
    </location>
</feature>
<feature type="transmembrane region" description="Helical" evidence="7">
    <location>
        <begin position="362"/>
        <end position="381"/>
    </location>
</feature>
<dbReference type="InterPro" id="IPR020846">
    <property type="entry name" value="MFS_dom"/>
</dbReference>
<reference evidence="9 10" key="1">
    <citation type="submission" date="2023-07" db="EMBL/GenBank/DDBJ databases">
        <title>Sorghum-associated microbial communities from plants grown in Nebraska, USA.</title>
        <authorList>
            <person name="Schachtman D."/>
        </authorList>
    </citation>
    <scope>NUCLEOTIDE SEQUENCE [LARGE SCALE GENOMIC DNA]</scope>
    <source>
        <strain evidence="9 10">BE211</strain>
    </source>
</reference>
<dbReference type="SUPFAM" id="SSF103473">
    <property type="entry name" value="MFS general substrate transporter"/>
    <property type="match status" value="1"/>
</dbReference>
<evidence type="ECO:0000256" key="7">
    <source>
        <dbReference type="SAM" id="Phobius"/>
    </source>
</evidence>
<feature type="transmembrane region" description="Helical" evidence="7">
    <location>
        <begin position="244"/>
        <end position="264"/>
    </location>
</feature>
<gene>
    <name evidence="9" type="ORF">J2X07_003095</name>
</gene>
<name>A0ABU1U3Q4_9BACL</name>
<feature type="transmembrane region" description="Helical" evidence="7">
    <location>
        <begin position="95"/>
        <end position="116"/>
    </location>
</feature>
<evidence type="ECO:0000313" key="10">
    <source>
        <dbReference type="Proteomes" id="UP001258181"/>
    </source>
</evidence>
<dbReference type="Gene3D" id="1.20.1250.20">
    <property type="entry name" value="MFS general substrate transporter like domains"/>
    <property type="match status" value="2"/>
</dbReference>
<organism evidence="9 10">
    <name type="scientific">Fictibacillus barbaricus</name>
    <dbReference type="NCBI Taxonomy" id="182136"/>
    <lineage>
        <taxon>Bacteria</taxon>
        <taxon>Bacillati</taxon>
        <taxon>Bacillota</taxon>
        <taxon>Bacilli</taxon>
        <taxon>Bacillales</taxon>
        <taxon>Fictibacillaceae</taxon>
        <taxon>Fictibacillus</taxon>
    </lineage>
</organism>
<sequence length="400" mass="43475">MPAKVWLLIIGMALNVTGSSFLWPINTIFMHEHLGKSLTIAGIVLLLNSGAGVIGNLAGGLLFDRYGGYRTILLGVLISFSTSLLLVWFHDFWSYSILLVFMGLGMGIVFPSMYALAGTMWKEGGRKAFNRIYIAQNAGVALGAALGGLAASYSFTISFISSSALSFSFLIIVFFGFKDLGTKEETSVETVFTQKRRIHNKPAFKALLILCGGYLLAWISYVQWQSTIAAYTQSMGVSLKMYSLLWTVNGLLIVLGQPVVHVFLKKWLTTTTSQILTGYVIFVVSFVIVGNAHSFNGFLVSMIILTIGEMLVWPGVPTIASELAPAGRAGFYQGVVNSTATGGRMIGPLFGGTITDLFNMDILFKTSIGLLVFAFILTGIYSRNLQINKKQNEVINPVSV</sequence>
<feature type="transmembrane region" description="Helical" evidence="7">
    <location>
        <begin position="5"/>
        <end position="25"/>
    </location>
</feature>
<dbReference type="PANTHER" id="PTHR23517:SF10">
    <property type="entry name" value="MAJOR FACILITATOR SUPERFAMILY (MFS) PROFILE DOMAIN-CONTAINING PROTEIN"/>
    <property type="match status" value="1"/>
</dbReference>
<dbReference type="PANTHER" id="PTHR23517">
    <property type="entry name" value="RESISTANCE PROTEIN MDTM, PUTATIVE-RELATED-RELATED"/>
    <property type="match status" value="1"/>
</dbReference>
<feature type="transmembrane region" description="Helical" evidence="7">
    <location>
        <begin position="71"/>
        <end position="89"/>
    </location>
</feature>
<dbReference type="RefSeq" id="WP_310260517.1">
    <property type="nucleotide sequence ID" value="NZ_JAVDWA010000006.1"/>
</dbReference>
<evidence type="ECO:0000256" key="1">
    <source>
        <dbReference type="ARBA" id="ARBA00004651"/>
    </source>
</evidence>
<protein>
    <submittedName>
        <fullName evidence="9">MFS family permease</fullName>
    </submittedName>
</protein>
<evidence type="ECO:0000256" key="2">
    <source>
        <dbReference type="ARBA" id="ARBA00022448"/>
    </source>
</evidence>
<dbReference type="InterPro" id="IPR050171">
    <property type="entry name" value="MFS_Transporters"/>
</dbReference>